<dbReference type="PANTHER" id="PTHR21240:SF19">
    <property type="entry name" value="CATALYTIC_ HYDROLASE"/>
    <property type="match status" value="1"/>
</dbReference>
<dbReference type="EMBL" id="JBHTJG010000015">
    <property type="protein sequence ID" value="MFD0948617.1"/>
    <property type="molecule type" value="Genomic_DNA"/>
</dbReference>
<keyword evidence="1" id="KW-0456">Lyase</keyword>
<feature type="region of interest" description="Disordered" evidence="2">
    <location>
        <begin position="9"/>
        <end position="28"/>
    </location>
</feature>
<proteinExistence type="predicted"/>
<dbReference type="Gene3D" id="3.20.20.140">
    <property type="entry name" value="Metal-dependent hydrolases"/>
    <property type="match status" value="1"/>
</dbReference>
<reference evidence="5" key="1">
    <citation type="journal article" date="2019" name="Int. J. Syst. Evol. Microbiol.">
        <title>The Global Catalogue of Microorganisms (GCM) 10K type strain sequencing project: providing services to taxonomists for standard genome sequencing and annotation.</title>
        <authorList>
            <consortium name="The Broad Institute Genomics Platform"/>
            <consortium name="The Broad Institute Genome Sequencing Center for Infectious Disease"/>
            <person name="Wu L."/>
            <person name="Ma J."/>
        </authorList>
    </citation>
    <scope>NUCLEOTIDE SEQUENCE [LARGE SCALE GENOMIC DNA]</scope>
    <source>
        <strain evidence="5">CCUG 62982</strain>
    </source>
</reference>
<gene>
    <name evidence="4" type="ORF">ACFQ1E_19920</name>
</gene>
<evidence type="ECO:0000259" key="3">
    <source>
        <dbReference type="Pfam" id="PF04909"/>
    </source>
</evidence>
<dbReference type="Pfam" id="PF04909">
    <property type="entry name" value="Amidohydro_2"/>
    <property type="match status" value="1"/>
</dbReference>
<name>A0ABW3HCR4_9SPHN</name>
<feature type="domain" description="Amidohydrolase-related" evidence="3">
    <location>
        <begin position="2"/>
        <end position="281"/>
    </location>
</feature>
<evidence type="ECO:0000313" key="4">
    <source>
        <dbReference type="EMBL" id="MFD0948617.1"/>
    </source>
</evidence>
<dbReference type="Proteomes" id="UP001596977">
    <property type="component" value="Unassembled WGS sequence"/>
</dbReference>
<evidence type="ECO:0000313" key="5">
    <source>
        <dbReference type="Proteomes" id="UP001596977"/>
    </source>
</evidence>
<protein>
    <submittedName>
        <fullName evidence="4">Amidohydrolase family protein</fullName>
    </submittedName>
</protein>
<organism evidence="4 5">
    <name type="scientific">Sphingomonas canadensis</name>
    <dbReference type="NCBI Taxonomy" id="1219257"/>
    <lineage>
        <taxon>Bacteria</taxon>
        <taxon>Pseudomonadati</taxon>
        <taxon>Pseudomonadota</taxon>
        <taxon>Alphaproteobacteria</taxon>
        <taxon>Sphingomonadales</taxon>
        <taxon>Sphingomonadaceae</taxon>
        <taxon>Sphingomonas</taxon>
    </lineage>
</organism>
<dbReference type="PANTHER" id="PTHR21240">
    <property type="entry name" value="2-AMINO-3-CARBOXYLMUCONATE-6-SEMIALDEHYDE DECARBOXYLASE"/>
    <property type="match status" value="1"/>
</dbReference>
<dbReference type="InterPro" id="IPR032466">
    <property type="entry name" value="Metal_Hydrolase"/>
</dbReference>
<evidence type="ECO:0000256" key="1">
    <source>
        <dbReference type="ARBA" id="ARBA00023239"/>
    </source>
</evidence>
<dbReference type="InterPro" id="IPR032465">
    <property type="entry name" value="ACMSD"/>
</dbReference>
<comment type="caution">
    <text evidence="4">The sequence shown here is derived from an EMBL/GenBank/DDBJ whole genome shotgun (WGS) entry which is preliminary data.</text>
</comment>
<dbReference type="SUPFAM" id="SSF51556">
    <property type="entry name" value="Metallo-dependent hydrolases"/>
    <property type="match status" value="1"/>
</dbReference>
<dbReference type="RefSeq" id="WP_264946528.1">
    <property type="nucleotide sequence ID" value="NZ_JAPDRA010000015.1"/>
</dbReference>
<accession>A0ABW3HCR4</accession>
<evidence type="ECO:0000256" key="2">
    <source>
        <dbReference type="SAM" id="MobiDB-lite"/>
    </source>
</evidence>
<sequence>MIDTHAHLVTGDTAAYPPSPPSGALNPGDLDDPMTVERLLGEMDASGVEKAVLVQRGSIYGFDSSYVCDSAARHPARLAAVCSIDAAAADCGAAVEHWIRDRGAAGIRLMELVRGMGIGWLDSPLARDAWKAAAELEAPVCVHLFPWNRAEGLTCLAGILRDIPNVTVVIDHFGAIASDAGPPDHGVDELLEQVAAFDGTTIKFTTIPLGRLDKAGIDYRPVVERVAALFGPDRMMWGSDITQSPGSYAYMADLGRSSVEGFGAREREQILSGTAERVYGRGWH</sequence>
<dbReference type="InterPro" id="IPR006680">
    <property type="entry name" value="Amidohydro-rel"/>
</dbReference>
<keyword evidence="5" id="KW-1185">Reference proteome</keyword>